<organism evidence="2 3">
    <name type="scientific">Hepatospora eriocheir</name>
    <dbReference type="NCBI Taxonomy" id="1081669"/>
    <lineage>
        <taxon>Eukaryota</taxon>
        <taxon>Fungi</taxon>
        <taxon>Fungi incertae sedis</taxon>
        <taxon>Microsporidia</taxon>
        <taxon>Hepatosporidae</taxon>
        <taxon>Hepatospora</taxon>
    </lineage>
</organism>
<evidence type="ECO:0000256" key="1">
    <source>
        <dbReference type="SAM" id="Phobius"/>
    </source>
</evidence>
<keyword evidence="1" id="KW-0812">Transmembrane</keyword>
<evidence type="ECO:0000313" key="3">
    <source>
        <dbReference type="Proteomes" id="UP000192356"/>
    </source>
</evidence>
<comment type="caution">
    <text evidence="2">The sequence shown here is derived from an EMBL/GenBank/DDBJ whole genome shotgun (WGS) entry which is preliminary data.</text>
</comment>
<accession>A0A1X0Q9V4</accession>
<evidence type="ECO:0000313" key="2">
    <source>
        <dbReference type="EMBL" id="ORD96495.1"/>
    </source>
</evidence>
<sequence>MRKIFSIRQTKAKASFINKDLILIISSSFINIYMCINNKLTLYKSKNNKNLSLFDKNDQSKVFMDQSKRYKGEIDHNTIKISDVVSNTVCDTLYIKNVESCFFKEKLKFLYVLKNNNDIDLYYDKDLFSRKKKIELNEILLKNKKVENKTETEMFILDLNNNLRNNINENKTITKLRSNLYKDISLYKDCLTKYDTDFYLKSLDKEEVNNLIRLIRDEDEAIFLLNKLFLYKSKKIDDVLIESNFLKYKILFDRYEEIVNILKMIKK</sequence>
<proteinExistence type="predicted"/>
<dbReference type="OrthoDB" id="2190571at2759"/>
<protein>
    <submittedName>
        <fullName evidence="2">Uncharacterized protein</fullName>
    </submittedName>
</protein>
<gene>
    <name evidence="2" type="ORF">HERIO_1588</name>
</gene>
<feature type="transmembrane region" description="Helical" evidence="1">
    <location>
        <begin position="21"/>
        <end position="40"/>
    </location>
</feature>
<keyword evidence="1" id="KW-1133">Transmembrane helix</keyword>
<keyword evidence="3" id="KW-1185">Reference proteome</keyword>
<dbReference type="VEuPathDB" id="MicrosporidiaDB:HERIO_1588"/>
<dbReference type="Proteomes" id="UP000192356">
    <property type="component" value="Unassembled WGS sequence"/>
</dbReference>
<reference evidence="2 3" key="1">
    <citation type="journal article" date="2017" name="Environ. Microbiol.">
        <title>Decay of the glycolytic pathway and adaptation to intranuclear parasitism within Enterocytozoonidae microsporidia.</title>
        <authorList>
            <person name="Wiredu Boakye D."/>
            <person name="Jaroenlak P."/>
            <person name="Prachumwat A."/>
            <person name="Williams T.A."/>
            <person name="Bateman K.S."/>
            <person name="Itsathitphaisarn O."/>
            <person name="Sritunyalucksana K."/>
            <person name="Paszkiewicz K.H."/>
            <person name="Moore K.A."/>
            <person name="Stentiford G.D."/>
            <person name="Williams B.A."/>
        </authorList>
    </citation>
    <scope>NUCLEOTIDE SEQUENCE [LARGE SCALE GENOMIC DNA]</scope>
    <source>
        <strain evidence="2 3">GB1</strain>
    </source>
</reference>
<keyword evidence="1" id="KW-0472">Membrane</keyword>
<name>A0A1X0Q9V4_9MICR</name>
<dbReference type="VEuPathDB" id="MicrosporidiaDB:A0H76_1851"/>
<dbReference type="AlphaFoldDB" id="A0A1X0Q9V4"/>
<dbReference type="EMBL" id="LVKB01000084">
    <property type="protein sequence ID" value="ORD96495.1"/>
    <property type="molecule type" value="Genomic_DNA"/>
</dbReference>